<name>A0ACB8NXT8_CITSI</name>
<evidence type="ECO:0000313" key="2">
    <source>
        <dbReference type="Proteomes" id="UP000829398"/>
    </source>
</evidence>
<dbReference type="Proteomes" id="UP000829398">
    <property type="component" value="Chromosome 1"/>
</dbReference>
<comment type="caution">
    <text evidence="1">The sequence shown here is derived from an EMBL/GenBank/DDBJ whole genome shotgun (WGS) entry which is preliminary data.</text>
</comment>
<dbReference type="EMBL" id="CM039170">
    <property type="protein sequence ID" value="KAH9802384.1"/>
    <property type="molecule type" value="Genomic_DNA"/>
</dbReference>
<keyword evidence="2" id="KW-1185">Reference proteome</keyword>
<reference evidence="2" key="1">
    <citation type="journal article" date="2023" name="Hortic. Res.">
        <title>A chromosome-level phased genome enabling allele-level studies in sweet orange: a case study on citrus Huanglongbing tolerance.</title>
        <authorList>
            <person name="Wu B."/>
            <person name="Yu Q."/>
            <person name="Deng Z."/>
            <person name="Duan Y."/>
            <person name="Luo F."/>
            <person name="Gmitter F. Jr."/>
        </authorList>
    </citation>
    <scope>NUCLEOTIDE SEQUENCE [LARGE SCALE GENOMIC DNA]</scope>
    <source>
        <strain evidence="2">cv. Valencia</strain>
    </source>
</reference>
<accession>A0ACB8NXT8</accession>
<organism evidence="1 2">
    <name type="scientific">Citrus sinensis</name>
    <name type="common">Sweet orange</name>
    <name type="synonym">Citrus aurantium var. sinensis</name>
    <dbReference type="NCBI Taxonomy" id="2711"/>
    <lineage>
        <taxon>Eukaryota</taxon>
        <taxon>Viridiplantae</taxon>
        <taxon>Streptophyta</taxon>
        <taxon>Embryophyta</taxon>
        <taxon>Tracheophyta</taxon>
        <taxon>Spermatophyta</taxon>
        <taxon>Magnoliopsida</taxon>
        <taxon>eudicotyledons</taxon>
        <taxon>Gunneridae</taxon>
        <taxon>Pentapetalae</taxon>
        <taxon>rosids</taxon>
        <taxon>malvids</taxon>
        <taxon>Sapindales</taxon>
        <taxon>Rutaceae</taxon>
        <taxon>Aurantioideae</taxon>
        <taxon>Citrus</taxon>
    </lineage>
</organism>
<sequence length="746" mass="83862">MDLMDSQKVEAILGPQTSEETSSVAEIASKKQIPVLSFADATPNWATERWPFLLQASQNQLAQMKAIAAIVQSWEWHQVTVIYEDIDSSATGILPHLSDALREAGAEIIHVLALPHFPSSRLSEELEKLKGGQCRVFVVHLSLELAVHLFEKANKMKMMEKDYIWITTDAFTSLVHSINTSSISSMQGILGVRSHFPEDKPKFQDFCKRFRKRFGAEYPEEDNNHEPGALAVQTYDAVWSVALAMEQKSEKLNQKLLRRILLSDFDGLTGKVEFMNQKVAPAHTYQIINLMGKSYRELGFWTYGLGFSDTIIDPKYNCSSMKDLGQVFWPGAPWYTPKGWTLPAKDQPLRIGVPIGSEFQQYVNVEYDELRNFTYFGGFSIELFKALVEKLPFYLPYNFIPFNGSYDDLVKQLYLNNFAGVVGDVAIVARRCQYADFTHPYTESGLVMIVPVQKSGNKTLLFLKPFTRAMWILVAVISIYNGFVVWLIERNHWPELTGSTLHQTGTFFWLSFNLHGEKLHSNLSRMTTLVWLFVALVISQTYTANLTSMLTARGLEPTVNNIETLQSSNAIIGYSRCLGDYASDLKSRKTGAVFLEVAEAKIFLAKYCKGFTVAGPTYKVGGLGFAFPKGSPLLPSVIEALLKVSESGKLRELETSMIASEKCMEVNLHDDDDISSLSHSGFWVLFVLSGGISTIALMLMLALLKHWENHIKQQFNRRVGQEESSGISSDTHEARFVLSLNIETVA</sequence>
<protein>
    <submittedName>
        <fullName evidence="1">Glutamate receptor</fullName>
    </submittedName>
</protein>
<evidence type="ECO:0000313" key="1">
    <source>
        <dbReference type="EMBL" id="KAH9802384.1"/>
    </source>
</evidence>
<keyword evidence="1" id="KW-0675">Receptor</keyword>
<proteinExistence type="predicted"/>
<gene>
    <name evidence="1" type="ORF">KPL71_001365</name>
</gene>